<sequence length="98" mass="11137">GWRGDQAWSRALCMPYFRMFCSEFVAVLEGLATGDEHMQYKCAMLTRYLLAQHMWHTASFLMTESLRAGALLSMGSACLREEDLGPEALKSHFLSRGR</sequence>
<feature type="chain" id="PRO_5035760172" evidence="1">
    <location>
        <begin position="22"/>
        <end position="98"/>
    </location>
</feature>
<keyword evidence="1" id="KW-0732">Signal</keyword>
<evidence type="ECO:0000313" key="2">
    <source>
        <dbReference type="EMBL" id="CAD7699880.1"/>
    </source>
</evidence>
<accession>A0A8S1IXF4</accession>
<gene>
    <name evidence="2" type="ORF">OSTQU699_LOCUS5246</name>
</gene>
<evidence type="ECO:0000313" key="3">
    <source>
        <dbReference type="Proteomes" id="UP000708148"/>
    </source>
</evidence>
<dbReference type="OrthoDB" id="578908at2759"/>
<protein>
    <submittedName>
        <fullName evidence="2">Uncharacterized protein</fullName>
    </submittedName>
</protein>
<name>A0A8S1IXF4_9CHLO</name>
<dbReference type="AlphaFoldDB" id="A0A8S1IXF4"/>
<comment type="caution">
    <text evidence="2">The sequence shown here is derived from an EMBL/GenBank/DDBJ whole genome shotgun (WGS) entry which is preliminary data.</text>
</comment>
<reference evidence="2" key="1">
    <citation type="submission" date="2020-12" db="EMBL/GenBank/DDBJ databases">
        <authorList>
            <person name="Iha C."/>
        </authorList>
    </citation>
    <scope>NUCLEOTIDE SEQUENCE</scope>
</reference>
<proteinExistence type="predicted"/>
<organism evidence="2 3">
    <name type="scientific">Ostreobium quekettii</name>
    <dbReference type="NCBI Taxonomy" id="121088"/>
    <lineage>
        <taxon>Eukaryota</taxon>
        <taxon>Viridiplantae</taxon>
        <taxon>Chlorophyta</taxon>
        <taxon>core chlorophytes</taxon>
        <taxon>Ulvophyceae</taxon>
        <taxon>TCBD clade</taxon>
        <taxon>Bryopsidales</taxon>
        <taxon>Ostreobineae</taxon>
        <taxon>Ostreobiaceae</taxon>
        <taxon>Ostreobium</taxon>
    </lineage>
</organism>
<dbReference type="Proteomes" id="UP000708148">
    <property type="component" value="Unassembled WGS sequence"/>
</dbReference>
<keyword evidence="3" id="KW-1185">Reference proteome</keyword>
<feature type="signal peptide" evidence="1">
    <location>
        <begin position="1"/>
        <end position="21"/>
    </location>
</feature>
<dbReference type="EMBL" id="CAJHUC010001130">
    <property type="protein sequence ID" value="CAD7699880.1"/>
    <property type="molecule type" value="Genomic_DNA"/>
</dbReference>
<evidence type="ECO:0000256" key="1">
    <source>
        <dbReference type="SAM" id="SignalP"/>
    </source>
</evidence>
<feature type="non-terminal residue" evidence="2">
    <location>
        <position position="1"/>
    </location>
</feature>